<dbReference type="Proteomes" id="UP000325957">
    <property type="component" value="Unassembled WGS sequence"/>
</dbReference>
<dbReference type="AlphaFoldDB" id="A0A5J5L024"/>
<dbReference type="EMBL" id="SZWF01000002">
    <property type="protein sequence ID" value="KAA9395294.1"/>
    <property type="molecule type" value="Genomic_DNA"/>
</dbReference>
<dbReference type="InterPro" id="IPR008554">
    <property type="entry name" value="Glutaredoxin-like"/>
</dbReference>
<gene>
    <name evidence="1" type="ORF">FCK90_02485</name>
</gene>
<evidence type="ECO:0000313" key="2">
    <source>
        <dbReference type="Proteomes" id="UP000325957"/>
    </source>
</evidence>
<reference evidence="1 2" key="1">
    <citation type="submission" date="2019-05" db="EMBL/GenBank/DDBJ databases">
        <title>Kocuria coralli sp. nov., a novel actinobacterium isolated from coral reef seawater.</title>
        <authorList>
            <person name="Li J."/>
        </authorList>
    </citation>
    <scope>NUCLEOTIDE SEQUENCE [LARGE SCALE GENOMIC DNA]</scope>
    <source>
        <strain evidence="1 2">SCSIO 13007</strain>
    </source>
</reference>
<organism evidence="1 2">
    <name type="scientific">Kocuria coralli</name>
    <dbReference type="NCBI Taxonomy" id="1461025"/>
    <lineage>
        <taxon>Bacteria</taxon>
        <taxon>Bacillati</taxon>
        <taxon>Actinomycetota</taxon>
        <taxon>Actinomycetes</taxon>
        <taxon>Micrococcales</taxon>
        <taxon>Micrococcaceae</taxon>
        <taxon>Kocuria</taxon>
    </lineage>
</organism>
<evidence type="ECO:0000313" key="1">
    <source>
        <dbReference type="EMBL" id="KAA9395294.1"/>
    </source>
</evidence>
<protein>
    <submittedName>
        <fullName evidence="1">Glutaredoxin family protein</fullName>
    </submittedName>
</protein>
<dbReference type="InterPro" id="IPR036249">
    <property type="entry name" value="Thioredoxin-like_sf"/>
</dbReference>
<accession>A0A5J5L024</accession>
<dbReference type="Gene3D" id="3.40.30.10">
    <property type="entry name" value="Glutaredoxin"/>
    <property type="match status" value="1"/>
</dbReference>
<dbReference type="RefSeq" id="WP_158032720.1">
    <property type="nucleotide sequence ID" value="NZ_ML708611.1"/>
</dbReference>
<keyword evidence="2" id="KW-1185">Reference proteome</keyword>
<name>A0A5J5L024_9MICC</name>
<dbReference type="SUPFAM" id="SSF52833">
    <property type="entry name" value="Thioredoxin-like"/>
    <property type="match status" value="1"/>
</dbReference>
<comment type="caution">
    <text evidence="1">The sequence shown here is derived from an EMBL/GenBank/DDBJ whole genome shotgun (WGS) entry which is preliminary data.</text>
</comment>
<proteinExistence type="predicted"/>
<dbReference type="OrthoDB" id="8779161at2"/>
<sequence length="103" mass="11313">MTSTPEPPPVPVPAVEGVGAVPVQVVTTPGCHLCEDGLAVVERIAGRFGVAWEDLPLSRIPEGPERDRWSVEVPVLLIDGVQRDFWQIDPRRLTRLLRERAAA</sequence>
<dbReference type="Pfam" id="PF05768">
    <property type="entry name" value="Glrx-like"/>
    <property type="match status" value="1"/>
</dbReference>